<reference evidence="1 2" key="1">
    <citation type="submission" date="2019-03" db="EMBL/GenBank/DDBJ databases">
        <title>Genomic Encyclopedia of Archaeal and Bacterial Type Strains, Phase II (KMG-II): from individual species to whole genera.</title>
        <authorList>
            <person name="Goeker M."/>
        </authorList>
    </citation>
    <scope>NUCLEOTIDE SEQUENCE [LARGE SCALE GENOMIC DNA]</scope>
    <source>
        <strain evidence="1 2">DSM 19035</strain>
    </source>
</reference>
<dbReference type="AlphaFoldDB" id="A0A4R6STN7"/>
<dbReference type="Proteomes" id="UP000295620">
    <property type="component" value="Unassembled WGS sequence"/>
</dbReference>
<evidence type="ECO:0000313" key="1">
    <source>
        <dbReference type="EMBL" id="TDQ08293.1"/>
    </source>
</evidence>
<protein>
    <submittedName>
        <fullName evidence="1">Uncharacterized protein</fullName>
    </submittedName>
</protein>
<proteinExistence type="predicted"/>
<keyword evidence="2" id="KW-1185">Reference proteome</keyword>
<sequence>MAVIGFTTSPSILNGTIKLFLAIIQTVEIIQTIAIILDKNNNQTIATSPTIALTYEKIPFNFTLHNHQSTVRAK</sequence>
<evidence type="ECO:0000313" key="2">
    <source>
        <dbReference type="Proteomes" id="UP000295620"/>
    </source>
</evidence>
<organism evidence="1 2">
    <name type="scientific">Pedobacter metabolipauper</name>
    <dbReference type="NCBI Taxonomy" id="425513"/>
    <lineage>
        <taxon>Bacteria</taxon>
        <taxon>Pseudomonadati</taxon>
        <taxon>Bacteroidota</taxon>
        <taxon>Sphingobacteriia</taxon>
        <taxon>Sphingobacteriales</taxon>
        <taxon>Sphingobacteriaceae</taxon>
        <taxon>Pedobacter</taxon>
    </lineage>
</organism>
<comment type="caution">
    <text evidence="1">The sequence shown here is derived from an EMBL/GenBank/DDBJ whole genome shotgun (WGS) entry which is preliminary data.</text>
</comment>
<accession>A0A4R6STN7</accession>
<name>A0A4R6STN7_9SPHI</name>
<dbReference type="EMBL" id="SNYC01000005">
    <property type="protein sequence ID" value="TDQ08293.1"/>
    <property type="molecule type" value="Genomic_DNA"/>
</dbReference>
<gene>
    <name evidence="1" type="ORF">ATK78_2802</name>
</gene>